<dbReference type="PANTHER" id="PTHR34981:SF1">
    <property type="entry name" value="CELL DIVISION PROTEIN ZAPA"/>
    <property type="match status" value="1"/>
</dbReference>
<comment type="subcellular location">
    <subcellularLocation>
        <location evidence="1">Cytoplasm</location>
    </subcellularLocation>
</comment>
<evidence type="ECO:0000256" key="4">
    <source>
        <dbReference type="ARBA" id="ARBA00022618"/>
    </source>
</evidence>
<dbReference type="GO" id="GO:0000921">
    <property type="term" value="P:septin ring assembly"/>
    <property type="evidence" value="ECO:0007669"/>
    <property type="project" value="TreeGrafter"/>
</dbReference>
<dbReference type="Proteomes" id="UP000247811">
    <property type="component" value="Unassembled WGS sequence"/>
</dbReference>
<evidence type="ECO:0000256" key="6">
    <source>
        <dbReference type="ARBA" id="ARBA00023306"/>
    </source>
</evidence>
<comment type="caution">
    <text evidence="11">The sequence shown here is derived from an EMBL/GenBank/DDBJ whole genome shotgun (WGS) entry which is preliminary data.</text>
</comment>
<dbReference type="GO" id="GO:0000917">
    <property type="term" value="P:division septum assembly"/>
    <property type="evidence" value="ECO:0007669"/>
    <property type="project" value="UniProtKB-KW"/>
</dbReference>
<evidence type="ECO:0000313" key="12">
    <source>
        <dbReference type="Proteomes" id="UP000247811"/>
    </source>
</evidence>
<keyword evidence="4 11" id="KW-0132">Cell division</keyword>
<dbReference type="GO" id="GO:0005829">
    <property type="term" value="C:cytosol"/>
    <property type="evidence" value="ECO:0007669"/>
    <property type="project" value="TreeGrafter"/>
</dbReference>
<dbReference type="GO" id="GO:0030428">
    <property type="term" value="C:cell septum"/>
    <property type="evidence" value="ECO:0007669"/>
    <property type="project" value="TreeGrafter"/>
</dbReference>
<dbReference type="Gene3D" id="3.30.160.880">
    <property type="entry name" value="Cell division protein ZapA protomer, N-terminal domain"/>
    <property type="match status" value="1"/>
</dbReference>
<sequence>MKQLEVSIMGQTYILACPEGRETSLLLAVDSVDREMSTIRDAGRVKARERIAVLAALNLAYALSERPATSATPGDDGTPVDSAAQQAGAEWAAAAARLDLRSLVQRVEAALGDTPASS</sequence>
<dbReference type="RefSeq" id="WP_110402178.1">
    <property type="nucleotide sequence ID" value="NZ_QJJS01000021.1"/>
</dbReference>
<evidence type="ECO:0000256" key="8">
    <source>
        <dbReference type="ARBA" id="ARBA00026068"/>
    </source>
</evidence>
<evidence type="ECO:0000256" key="3">
    <source>
        <dbReference type="ARBA" id="ARBA00022490"/>
    </source>
</evidence>
<feature type="region of interest" description="Disordered" evidence="10">
    <location>
        <begin position="67"/>
        <end position="86"/>
    </location>
</feature>
<dbReference type="OrthoDB" id="5297208at2"/>
<keyword evidence="6" id="KW-0131">Cell cycle</keyword>
<evidence type="ECO:0000256" key="7">
    <source>
        <dbReference type="ARBA" id="ARBA00024910"/>
    </source>
</evidence>
<keyword evidence="12" id="KW-1185">Reference proteome</keyword>
<keyword evidence="5" id="KW-0717">Septation</keyword>
<dbReference type="Gene3D" id="1.20.5.50">
    <property type="match status" value="1"/>
</dbReference>
<evidence type="ECO:0000256" key="9">
    <source>
        <dbReference type="ARBA" id="ARBA00033158"/>
    </source>
</evidence>
<name>A0A318H6P6_9BURK</name>
<dbReference type="PANTHER" id="PTHR34981">
    <property type="entry name" value="CELL DIVISION PROTEIN ZAPA"/>
    <property type="match status" value="1"/>
</dbReference>
<evidence type="ECO:0000313" key="11">
    <source>
        <dbReference type="EMBL" id="PXW93284.1"/>
    </source>
</evidence>
<comment type="function">
    <text evidence="7">Activator of cell division through the inhibition of FtsZ GTPase activity, therefore promoting FtsZ assembly into bundles of protofilaments necessary for the formation of the division Z ring. It is recruited early at mid-cell but it is not essential for cell division.</text>
</comment>
<dbReference type="GO" id="GO:0043093">
    <property type="term" value="P:FtsZ-dependent cytokinesis"/>
    <property type="evidence" value="ECO:0007669"/>
    <property type="project" value="TreeGrafter"/>
</dbReference>
<dbReference type="SUPFAM" id="SSF102829">
    <property type="entry name" value="Cell division protein ZapA-like"/>
    <property type="match status" value="1"/>
</dbReference>
<dbReference type="EMBL" id="QJJS01000021">
    <property type="protein sequence ID" value="PXW93284.1"/>
    <property type="molecule type" value="Genomic_DNA"/>
</dbReference>
<comment type="subunit">
    <text evidence="8">Homodimer. Interacts with FtsZ.</text>
</comment>
<evidence type="ECO:0000256" key="10">
    <source>
        <dbReference type="SAM" id="MobiDB-lite"/>
    </source>
</evidence>
<reference evidence="11 12" key="1">
    <citation type="submission" date="2018-05" db="EMBL/GenBank/DDBJ databases">
        <title>Genomic Encyclopedia of Type Strains, Phase IV (KMG-IV): sequencing the most valuable type-strain genomes for metagenomic binning, comparative biology and taxonomic classification.</title>
        <authorList>
            <person name="Goeker M."/>
        </authorList>
    </citation>
    <scope>NUCLEOTIDE SEQUENCE [LARGE SCALE GENOMIC DNA]</scope>
    <source>
        <strain evidence="11 12">DSM 566</strain>
    </source>
</reference>
<dbReference type="InterPro" id="IPR036192">
    <property type="entry name" value="Cell_div_ZapA-like_sf"/>
</dbReference>
<dbReference type="InterPro" id="IPR007838">
    <property type="entry name" value="Cell_div_ZapA-like"/>
</dbReference>
<evidence type="ECO:0000256" key="5">
    <source>
        <dbReference type="ARBA" id="ARBA00023210"/>
    </source>
</evidence>
<organism evidence="11 12">
    <name type="scientific">Sphaerotilus hippei</name>
    <dbReference type="NCBI Taxonomy" id="744406"/>
    <lineage>
        <taxon>Bacteria</taxon>
        <taxon>Pseudomonadati</taxon>
        <taxon>Pseudomonadota</taxon>
        <taxon>Betaproteobacteria</taxon>
        <taxon>Burkholderiales</taxon>
        <taxon>Sphaerotilaceae</taxon>
        <taxon>Sphaerotilus</taxon>
    </lineage>
</organism>
<dbReference type="Pfam" id="PF05164">
    <property type="entry name" value="ZapA"/>
    <property type="match status" value="1"/>
</dbReference>
<proteinExistence type="predicted"/>
<dbReference type="InterPro" id="IPR042233">
    <property type="entry name" value="Cell_div_ZapA_N"/>
</dbReference>
<dbReference type="AlphaFoldDB" id="A0A318H6P6"/>
<accession>A0A318H6P6</accession>
<evidence type="ECO:0000256" key="1">
    <source>
        <dbReference type="ARBA" id="ARBA00004496"/>
    </source>
</evidence>
<protein>
    <recommendedName>
        <fullName evidence="2">Cell division protein ZapA</fullName>
    </recommendedName>
    <alternativeName>
        <fullName evidence="9">Z ring-associated protein ZapA</fullName>
    </alternativeName>
</protein>
<dbReference type="GO" id="GO:0032153">
    <property type="term" value="C:cell division site"/>
    <property type="evidence" value="ECO:0007669"/>
    <property type="project" value="TreeGrafter"/>
</dbReference>
<keyword evidence="3" id="KW-0963">Cytoplasm</keyword>
<gene>
    <name evidence="11" type="ORF">C7444_12149</name>
</gene>
<evidence type="ECO:0000256" key="2">
    <source>
        <dbReference type="ARBA" id="ARBA00015195"/>
    </source>
</evidence>